<gene>
    <name evidence="5" type="ORF">DT065_14735</name>
</gene>
<evidence type="ECO:0000313" key="6">
    <source>
        <dbReference type="Proteomes" id="UP000252100"/>
    </source>
</evidence>
<evidence type="ECO:0000256" key="4">
    <source>
        <dbReference type="RuleBase" id="RU365031"/>
    </source>
</evidence>
<organism evidence="5 6">
    <name type="scientific">Salicibibacter kimchii</name>
    <dbReference type="NCBI Taxonomy" id="2099786"/>
    <lineage>
        <taxon>Bacteria</taxon>
        <taxon>Bacillati</taxon>
        <taxon>Bacillota</taxon>
        <taxon>Bacilli</taxon>
        <taxon>Bacillales</taxon>
        <taxon>Bacillaceae</taxon>
        <taxon>Salicibibacter</taxon>
    </lineage>
</organism>
<dbReference type="GO" id="GO:0046353">
    <property type="term" value="F:aminoglycoside 3-N-acetyltransferase activity"/>
    <property type="evidence" value="ECO:0007669"/>
    <property type="project" value="UniProtKB-EC"/>
</dbReference>
<protein>
    <recommendedName>
        <fullName evidence="4">Aminoglycoside N(3)-acetyltransferase</fullName>
        <ecNumber evidence="4">2.3.1.-</ecNumber>
    </recommendedName>
</protein>
<dbReference type="OrthoDB" id="7330654at2"/>
<dbReference type="PANTHER" id="PTHR11104:SF0">
    <property type="entry name" value="SPBETA PROPHAGE-DERIVED AMINOGLYCOSIDE N(3')-ACETYLTRANSFERASE-LIKE PROTEIN YOKD"/>
    <property type="match status" value="1"/>
</dbReference>
<sequence length="265" mass="29725">MSQTELIQQSKAPQTRTSLTNDLKNLGLHKGMVVIVHSSMKSLGWVCGGPVAVIQALQDVITSKGTIIMPAHSADVSDPREWGNPAIPEEWVTEVMNELPPFDPDVTPTVAMGAIPESFRTYPDVKRSYHPIHSFSVWGKNSDEIARNHSIDNGLGGDSPLGFIYRNDGYVLMLGTDYETNTSMHYGEHKAEGIKEVKKRSPILEDYQKVWKAYTELDYDEEKFPAVGEKFEQEYEPRKGYVGNAFSRLVYQPDLVNFTGKNIKT</sequence>
<dbReference type="GO" id="GO:0046677">
    <property type="term" value="P:response to antibiotic"/>
    <property type="evidence" value="ECO:0007669"/>
    <property type="project" value="UniProtKB-KW"/>
</dbReference>
<dbReference type="SUPFAM" id="SSF110710">
    <property type="entry name" value="TTHA0583/YokD-like"/>
    <property type="match status" value="1"/>
</dbReference>
<dbReference type="PANTHER" id="PTHR11104">
    <property type="entry name" value="AMINOGLYCOSIDE N3-ACETYLTRANSFERASE"/>
    <property type="match status" value="1"/>
</dbReference>
<proteinExistence type="inferred from homology"/>
<dbReference type="AlphaFoldDB" id="A0A345C1P8"/>
<dbReference type="Proteomes" id="UP000252100">
    <property type="component" value="Chromosome"/>
</dbReference>
<dbReference type="KEGG" id="rue:DT065_14735"/>
<dbReference type="RefSeq" id="WP_114374668.1">
    <property type="nucleotide sequence ID" value="NZ_CP031092.1"/>
</dbReference>
<evidence type="ECO:0000256" key="1">
    <source>
        <dbReference type="ARBA" id="ARBA00006383"/>
    </source>
</evidence>
<dbReference type="InterPro" id="IPR028345">
    <property type="entry name" value="Antibiotic_NAT-like"/>
</dbReference>
<evidence type="ECO:0000256" key="3">
    <source>
        <dbReference type="ARBA" id="ARBA00023315"/>
    </source>
</evidence>
<evidence type="ECO:0000313" key="5">
    <source>
        <dbReference type="EMBL" id="AXF57129.1"/>
    </source>
</evidence>
<keyword evidence="6" id="KW-1185">Reference proteome</keyword>
<accession>A0A345C1P8</accession>
<reference evidence="5 6" key="1">
    <citation type="journal article" date="2018" name="J. Microbiol.">
        <title>Salicibibacter kimchii gen. nov., sp. nov., a moderately halophilic and alkalitolerant bacterium in the family Bacillaceae, isolated from kimchi.</title>
        <authorList>
            <person name="Jang J.Y."/>
            <person name="Oh Y.J."/>
            <person name="Lim S.K."/>
            <person name="Park H.K."/>
            <person name="Lee C."/>
            <person name="Kim J.Y."/>
            <person name="Lee M.A."/>
            <person name="Choi H.J."/>
        </authorList>
    </citation>
    <scope>NUCLEOTIDE SEQUENCE [LARGE SCALE GENOMIC DNA]</scope>
    <source>
        <strain evidence="5 6">NKC1-1</strain>
    </source>
</reference>
<dbReference type="EMBL" id="CP031092">
    <property type="protein sequence ID" value="AXF57129.1"/>
    <property type="molecule type" value="Genomic_DNA"/>
</dbReference>
<keyword evidence="4" id="KW-0046">Antibiotic resistance</keyword>
<comment type="similarity">
    <text evidence="1 4">Belongs to the antibiotic N-acetyltransferase family.</text>
</comment>
<evidence type="ECO:0000256" key="2">
    <source>
        <dbReference type="ARBA" id="ARBA00022679"/>
    </source>
</evidence>
<dbReference type="EC" id="2.3.1.-" evidence="4"/>
<comment type="catalytic activity">
    <reaction evidence="4">
        <text>a 2-deoxystreptamine antibiotic + acetyl-CoA = an N(3)-acetyl-2-deoxystreptamine antibiotic + CoA + H(+)</text>
        <dbReference type="Rhea" id="RHEA:12665"/>
        <dbReference type="ChEBI" id="CHEBI:15378"/>
        <dbReference type="ChEBI" id="CHEBI:57287"/>
        <dbReference type="ChEBI" id="CHEBI:57288"/>
        <dbReference type="ChEBI" id="CHEBI:57921"/>
        <dbReference type="ChEBI" id="CHEBI:77452"/>
        <dbReference type="EC" id="2.3.1.81"/>
    </reaction>
</comment>
<name>A0A345C1P8_9BACI</name>
<dbReference type="Pfam" id="PF02522">
    <property type="entry name" value="Antibiotic_NAT"/>
    <property type="match status" value="1"/>
</dbReference>
<dbReference type="InterPro" id="IPR003679">
    <property type="entry name" value="Amioglycoside_AcTrfase"/>
</dbReference>
<keyword evidence="3 4" id="KW-0012">Acyltransferase</keyword>
<keyword evidence="2 4" id="KW-0808">Transferase</keyword>